<dbReference type="PANTHER" id="PTHR34219:SF3">
    <property type="entry name" value="BLL7967 PROTEIN"/>
    <property type="match status" value="1"/>
</dbReference>
<dbReference type="InterPro" id="IPR005625">
    <property type="entry name" value="PepSY-ass_TM"/>
</dbReference>
<evidence type="ECO:0000256" key="1">
    <source>
        <dbReference type="SAM" id="Phobius"/>
    </source>
</evidence>
<sequence length="383" mass="42655">MLSFLKKALRRNQFLFNLHLILSIIFAVPLLVIGVTGAILSYQHELDDLINLNAPKVEKTGEMLSAEKILQGFSEQTGVKQPARLVLPKSENEAVKIYASGSDAYLVDPYTAQIIGKDYGFAFVRTVMSLHRNLGFALTGNKTVGEVGKQIVGASTVAMIVLVISGVWLHFPRLKRKFAEAIKPNFKLKKYALFHNLHTSLGALSAVIYLIVCLTGLMWSYRWYNGAVMELFVSEQNLPKETAQKDGAPAKAEGKKNAEYKFSDVQKAYEIFRSSGIEYKEFSLMLAAGDKINVRYYEPDAPSTARPKMTAVNVKEGKMAEQKQTDGITIGMVKSTNYQLHTGYFFGLAGKILWSVVSLLMALFIFSGFYMTAKRAFKPKKPS</sequence>
<comment type="caution">
    <text evidence="2">The sequence shown here is derived from an EMBL/GenBank/DDBJ whole genome shotgun (WGS) entry which is preliminary data.</text>
</comment>
<dbReference type="Proteomes" id="UP000003107">
    <property type="component" value="Unassembled WGS sequence"/>
</dbReference>
<feature type="transmembrane region" description="Helical" evidence="1">
    <location>
        <begin position="352"/>
        <end position="373"/>
    </location>
</feature>
<feature type="transmembrane region" description="Helical" evidence="1">
    <location>
        <begin position="192"/>
        <end position="219"/>
    </location>
</feature>
<evidence type="ECO:0000313" key="3">
    <source>
        <dbReference type="Proteomes" id="UP000003107"/>
    </source>
</evidence>
<gene>
    <name evidence="2" type="ORF">CAMSH0001_0480</name>
</gene>
<dbReference type="GeneID" id="60990292"/>
<keyword evidence="3" id="KW-1185">Reference proteome</keyword>
<organism evidence="2 3">
    <name type="scientific">Campylobacter showae RM3277</name>
    <dbReference type="NCBI Taxonomy" id="553219"/>
    <lineage>
        <taxon>Bacteria</taxon>
        <taxon>Pseudomonadati</taxon>
        <taxon>Campylobacterota</taxon>
        <taxon>Epsilonproteobacteria</taxon>
        <taxon>Campylobacterales</taxon>
        <taxon>Campylobacteraceae</taxon>
        <taxon>Campylobacter</taxon>
    </lineage>
</organism>
<reference evidence="2 3" key="1">
    <citation type="submission" date="2009-07" db="EMBL/GenBank/DDBJ databases">
        <authorList>
            <person name="Madupu R."/>
            <person name="Sebastian Y."/>
            <person name="Durkin A.S."/>
            <person name="Torralba M."/>
            <person name="Methe B."/>
            <person name="Sutton G.G."/>
            <person name="Strausberg R.L."/>
            <person name="Nelson K.E."/>
        </authorList>
    </citation>
    <scope>NUCLEOTIDE SEQUENCE [LARGE SCALE GENOMIC DNA]</scope>
    <source>
        <strain evidence="2 3">RM3277</strain>
    </source>
</reference>
<feature type="transmembrane region" description="Helical" evidence="1">
    <location>
        <begin position="20"/>
        <end position="42"/>
    </location>
</feature>
<dbReference type="eggNOG" id="COG3182">
    <property type="taxonomic scope" value="Bacteria"/>
</dbReference>
<keyword evidence="1" id="KW-0472">Membrane</keyword>
<dbReference type="RefSeq" id="WP_002948042.1">
    <property type="nucleotide sequence ID" value="NZ_ACVQ01000017.1"/>
</dbReference>
<protein>
    <submittedName>
        <fullName evidence="2">PepSY domain protein</fullName>
    </submittedName>
</protein>
<dbReference type="EMBL" id="ACVQ01000017">
    <property type="protein sequence ID" value="EET79983.1"/>
    <property type="molecule type" value="Genomic_DNA"/>
</dbReference>
<dbReference type="Pfam" id="PF03929">
    <property type="entry name" value="PepSY_TM"/>
    <property type="match status" value="1"/>
</dbReference>
<proteinExistence type="predicted"/>
<name>C6RFH5_9BACT</name>
<evidence type="ECO:0000313" key="2">
    <source>
        <dbReference type="EMBL" id="EET79983.1"/>
    </source>
</evidence>
<dbReference type="STRING" id="553219.CAMSH0001_0480"/>
<dbReference type="PANTHER" id="PTHR34219">
    <property type="entry name" value="IRON-REGULATED INNER MEMBRANE PROTEIN-RELATED"/>
    <property type="match status" value="1"/>
</dbReference>
<keyword evidence="1" id="KW-1133">Transmembrane helix</keyword>
<feature type="transmembrane region" description="Helical" evidence="1">
    <location>
        <begin position="151"/>
        <end position="171"/>
    </location>
</feature>
<keyword evidence="1" id="KW-0812">Transmembrane</keyword>
<dbReference type="OrthoDB" id="9816402at2"/>
<accession>C6RFH5</accession>
<dbReference type="AlphaFoldDB" id="C6RFH5"/>